<feature type="transmembrane region" description="Helical" evidence="11">
    <location>
        <begin position="121"/>
        <end position="138"/>
    </location>
</feature>
<evidence type="ECO:0000256" key="10">
    <source>
        <dbReference type="PROSITE-ProRule" id="PRU00339"/>
    </source>
</evidence>
<dbReference type="PANTHER" id="PTHR45586:SF1">
    <property type="entry name" value="LIPOPOLYSACCHARIDE ASSEMBLY PROTEIN B"/>
    <property type="match status" value="1"/>
</dbReference>
<dbReference type="InterPro" id="IPR011990">
    <property type="entry name" value="TPR-like_helical_dom_sf"/>
</dbReference>
<feature type="repeat" description="TPR" evidence="10">
    <location>
        <begin position="1573"/>
        <end position="1606"/>
    </location>
</feature>
<dbReference type="RefSeq" id="WP_145374797.1">
    <property type="nucleotide sequence ID" value="NZ_CP036276.1"/>
</dbReference>
<evidence type="ECO:0000256" key="4">
    <source>
        <dbReference type="ARBA" id="ARBA00022692"/>
    </source>
</evidence>
<dbReference type="InterPro" id="IPR003107">
    <property type="entry name" value="HAT"/>
</dbReference>
<evidence type="ECO:0000256" key="2">
    <source>
        <dbReference type="ARBA" id="ARBA00022475"/>
    </source>
</evidence>
<feature type="transmembrane region" description="Helical" evidence="11">
    <location>
        <begin position="95"/>
        <end position="114"/>
    </location>
</feature>
<dbReference type="PANTHER" id="PTHR45586">
    <property type="entry name" value="TPR REPEAT-CONTAINING PROTEIN PA4667"/>
    <property type="match status" value="1"/>
</dbReference>
<gene>
    <name evidence="12" type="ORF">Mal52_12570</name>
</gene>
<keyword evidence="8 11" id="KW-1133">Transmembrane helix</keyword>
<dbReference type="GO" id="GO:0006508">
    <property type="term" value="P:proteolysis"/>
    <property type="evidence" value="ECO:0007669"/>
    <property type="project" value="UniProtKB-KW"/>
</dbReference>
<feature type="transmembrane region" description="Helical" evidence="11">
    <location>
        <begin position="208"/>
        <end position="229"/>
    </location>
</feature>
<feature type="repeat" description="TPR" evidence="10">
    <location>
        <begin position="1676"/>
        <end position="1709"/>
    </location>
</feature>
<dbReference type="SUPFAM" id="SSF48452">
    <property type="entry name" value="TPR-like"/>
    <property type="match status" value="6"/>
</dbReference>
<dbReference type="Pfam" id="PF13432">
    <property type="entry name" value="TPR_16"/>
    <property type="match status" value="1"/>
</dbReference>
<dbReference type="Pfam" id="PF09721">
    <property type="entry name" value="Exosortase_EpsH"/>
    <property type="match status" value="1"/>
</dbReference>
<dbReference type="PROSITE" id="PS50005">
    <property type="entry name" value="TPR"/>
    <property type="match status" value="6"/>
</dbReference>
<keyword evidence="6" id="KW-0378">Hydrolase</keyword>
<keyword evidence="7 10" id="KW-0802">TPR repeat</keyword>
<feature type="transmembrane region" description="Helical" evidence="11">
    <location>
        <begin position="249"/>
        <end position="269"/>
    </location>
</feature>
<evidence type="ECO:0000256" key="7">
    <source>
        <dbReference type="ARBA" id="ARBA00022803"/>
    </source>
</evidence>
<keyword evidence="3" id="KW-0645">Protease</keyword>
<dbReference type="SMART" id="SM00028">
    <property type="entry name" value="TPR"/>
    <property type="match status" value="9"/>
</dbReference>
<keyword evidence="13" id="KW-1185">Reference proteome</keyword>
<feature type="repeat" description="TPR" evidence="10">
    <location>
        <begin position="556"/>
        <end position="589"/>
    </location>
</feature>
<dbReference type="Gene3D" id="1.25.40.10">
    <property type="entry name" value="Tetratricopeptide repeat domain"/>
    <property type="match status" value="8"/>
</dbReference>
<evidence type="ECO:0000256" key="5">
    <source>
        <dbReference type="ARBA" id="ARBA00022737"/>
    </source>
</evidence>
<dbReference type="Pfam" id="PF13181">
    <property type="entry name" value="TPR_8"/>
    <property type="match status" value="2"/>
</dbReference>
<feature type="transmembrane region" description="Helical" evidence="11">
    <location>
        <begin position="36"/>
        <end position="54"/>
    </location>
</feature>
<dbReference type="NCBIfam" id="TIGR04178">
    <property type="entry name" value="exo_archaeo"/>
    <property type="match status" value="1"/>
</dbReference>
<dbReference type="GO" id="GO:0008233">
    <property type="term" value="F:peptidase activity"/>
    <property type="evidence" value="ECO:0007669"/>
    <property type="project" value="UniProtKB-KW"/>
</dbReference>
<evidence type="ECO:0000256" key="11">
    <source>
        <dbReference type="SAM" id="Phobius"/>
    </source>
</evidence>
<feature type="transmembrane region" description="Helical" evidence="11">
    <location>
        <begin position="183"/>
        <end position="201"/>
    </location>
</feature>
<keyword evidence="2" id="KW-1003">Cell membrane</keyword>
<keyword evidence="9 11" id="KW-0472">Membrane</keyword>
<evidence type="ECO:0000256" key="3">
    <source>
        <dbReference type="ARBA" id="ARBA00022670"/>
    </source>
</evidence>
<keyword evidence="4 11" id="KW-0812">Transmembrane</keyword>
<feature type="transmembrane region" description="Helical" evidence="11">
    <location>
        <begin position="66"/>
        <end position="83"/>
    </location>
</feature>
<protein>
    <submittedName>
        <fullName evidence="12">Tetratricopeptide repeat protein</fullName>
    </submittedName>
</protein>
<feature type="transmembrane region" description="Helical" evidence="11">
    <location>
        <begin position="290"/>
        <end position="308"/>
    </location>
</feature>
<dbReference type="GO" id="GO:0005886">
    <property type="term" value="C:plasma membrane"/>
    <property type="evidence" value="ECO:0007669"/>
    <property type="project" value="UniProtKB-SubCell"/>
</dbReference>
<feature type="repeat" description="TPR" evidence="10">
    <location>
        <begin position="313"/>
        <end position="346"/>
    </location>
</feature>
<keyword evidence="5" id="KW-0677">Repeat</keyword>
<reference evidence="12 13" key="1">
    <citation type="submission" date="2019-02" db="EMBL/GenBank/DDBJ databases">
        <title>Deep-cultivation of Planctomycetes and their phenomic and genomic characterization uncovers novel biology.</title>
        <authorList>
            <person name="Wiegand S."/>
            <person name="Jogler M."/>
            <person name="Boedeker C."/>
            <person name="Pinto D."/>
            <person name="Vollmers J."/>
            <person name="Rivas-Marin E."/>
            <person name="Kohn T."/>
            <person name="Peeters S.H."/>
            <person name="Heuer A."/>
            <person name="Rast P."/>
            <person name="Oberbeckmann S."/>
            <person name="Bunk B."/>
            <person name="Jeske O."/>
            <person name="Meyerdierks A."/>
            <person name="Storesund J.E."/>
            <person name="Kallscheuer N."/>
            <person name="Luecker S."/>
            <person name="Lage O.M."/>
            <person name="Pohl T."/>
            <person name="Merkel B.J."/>
            <person name="Hornburger P."/>
            <person name="Mueller R.-W."/>
            <person name="Bruemmer F."/>
            <person name="Labrenz M."/>
            <person name="Spormann A.M."/>
            <person name="Op den Camp H."/>
            <person name="Overmann J."/>
            <person name="Amann R."/>
            <person name="Jetten M.S.M."/>
            <person name="Mascher T."/>
            <person name="Medema M.H."/>
            <person name="Devos D.P."/>
            <person name="Kaster A.-K."/>
            <person name="Ovreas L."/>
            <person name="Rohde M."/>
            <person name="Galperin M.Y."/>
            <person name="Jogler C."/>
        </authorList>
    </citation>
    <scope>NUCLEOTIDE SEQUENCE [LARGE SCALE GENOMIC DNA]</scope>
    <source>
        <strain evidence="12 13">Mal52</strain>
    </source>
</reference>
<evidence type="ECO:0000256" key="6">
    <source>
        <dbReference type="ARBA" id="ARBA00022801"/>
    </source>
</evidence>
<comment type="subcellular location">
    <subcellularLocation>
        <location evidence="1">Cell membrane</location>
        <topology evidence="1">Multi-pass membrane protein</topology>
    </subcellularLocation>
</comment>
<feature type="repeat" description="TPR" evidence="10">
    <location>
        <begin position="935"/>
        <end position="968"/>
    </location>
</feature>
<sequence length="1737" mass="193183">MSYNKQRLIPFALLLIGVWAYWSPLQSIVENWSSNADYSHGFIVPFICAAILYLRRESLPEMAPTVSFAGLALMLFACLMRYSSGRLYFPELDAWSLPVWIGGWVWMCFGWRCFRWAAPAIGFLCFAMPLPATIEIALSTPLQKLAAGCSAWTLRLFSQPAIVDGTVILLDGHQFEVERACSGLRMFFGILALAVATITLARTSLWKSLLLLAAVIPVSIIANVIRIDVTALLAKYWSGEVSERFSHDFAAVAMVPLAAAMFWGVLVLLDATSRRFAASKSSGSSWVLRLGVAAVVLIVSVLFMQRYFESRTLSTLQKTAERYEAEENYEKAATYYSRYLSIDPDDSDVAIQFAEMSHRSAHANGTWLRVAQLYLHAWELAPQQVELAVTAAQIATKFHEYRMALDIYEELRSNPHDASEISQSELEKLYADSLVAYLRWERGRANVTWQEAIDVLHQVMESGDYEVSHAATLASAIMDFSPQTETEGGPEEAGTPHVSACQVLEKLVKEKAEVPLAWLAKYEFERVYGSCSDADSEVSLQQALKLVSQSSGLEAARVYYVAAQLQMQKENSQAAQELLEKAIAAQPDFHLPHLARAKLFLAEGGAEGDSKAIAALENGLEQVLAKKGRTELSLLVPLASLLARTGQFEKAEALVVPLEKHAPNISESERGAVLGSIALVRGRIAAAEQSPRHALGVLSSFLGTSDMELAQNQFPKVYAEIWSFYGDLCFGMGQLDVAMDAYGRASDLNPSLAAARLQLANLATRSGNLELAEKQFMAVMGGTEEIQLNAAIGLAKVELQRQKSLPKQQRDWAAVTKALEKAAQHGAPHETIELVSVEMMIAQGQVDEAVARLENSLEVNSDSALLWQDYAALKLQMGDYQTALQAAKKFRDLSDNRARATVLQSRVLVGDNQVEEAIALLQKELKVEQAAAKQGELWIELSHLYLRNGDMPRAIEILESAHERLPQNKEIVDEAARLAWLRQEWNQLAKYAQWLQEIEGPQGTEWRAYQAQILLASLESANDPNFEKAHGLIQFVNDRRPNWPKSKILLGELSLLQGKYLAALSSYQEAWKLGSRNILLADRIIDMYTRTNSKLKAQEFVTQASKMLAFSPQLFDRAVPYYAQGTEREQALILAKSWAESRPDDVDTQLRLGRVLMMLAEGEVRDKKQKSAFLTEAENAFRKAVDNSPSNIRSWVAFVNFYDQVLDSREDAISTLQELAQQASISDRHKSFVLAQLYTRLGLVDEARRYYLESIILSSDAGDPRSLQILMHAAQFYFAQSPQLAEMLTRRVLVAKPNNRFAKLMLANLLLKDGEKSATEEAGRVLKQEFEDIEQNPQSAVIRARIRFLSQRGTPSDYTEAVGLAEGILDKKPDDLRTMADLYEHVDRISAAFGILDDLGNRVTPRPQDLTEYLRFWQQHFLAAPDQEDTVAFEGGAKQIYAKLAETAEGLGEFVRWKIRELKVKTSEPQLSSDDTESLANEIRATSAFQAASTVEEQQALLTRMLSVAIHENEPHLAVYLSEHGFTKLSSEAAARSLIDALIINRDVKSSHNAVVDDFLARATATDVSATGDSLVQLLGDLRFLQGRYDDAVLLYRKVLERTPDSTMAQNNLALAIAETSSPIQEARAILQAALEQQPDSLQLNDSLATIELIDGNAQRVIDRLTPLANESLAGASLWLHLAEAYSQIGNDQSAQDAFQRALALGIERQVLSARDQKWLRDLSEHFRHALFVKGSS</sequence>
<dbReference type="EMBL" id="CP036276">
    <property type="protein sequence ID" value="QDU42789.1"/>
    <property type="molecule type" value="Genomic_DNA"/>
</dbReference>
<dbReference type="InterPro" id="IPR026392">
    <property type="entry name" value="Exo/Archaeosortase_dom"/>
</dbReference>
<dbReference type="GO" id="GO:0006396">
    <property type="term" value="P:RNA processing"/>
    <property type="evidence" value="ECO:0007669"/>
    <property type="project" value="InterPro"/>
</dbReference>
<dbReference type="KEGG" id="sdyn:Mal52_12570"/>
<dbReference type="Proteomes" id="UP000319383">
    <property type="component" value="Chromosome"/>
</dbReference>
<name>A0A517ZJW9_9PLAN</name>
<evidence type="ECO:0000256" key="9">
    <source>
        <dbReference type="ARBA" id="ARBA00023136"/>
    </source>
</evidence>
<dbReference type="SMART" id="SM00386">
    <property type="entry name" value="HAT"/>
    <property type="match status" value="6"/>
</dbReference>
<feature type="repeat" description="TPR" evidence="10">
    <location>
        <begin position="719"/>
        <end position="752"/>
    </location>
</feature>
<evidence type="ECO:0000256" key="1">
    <source>
        <dbReference type="ARBA" id="ARBA00004651"/>
    </source>
</evidence>
<dbReference type="InterPro" id="IPR019734">
    <property type="entry name" value="TPR_rpt"/>
</dbReference>
<dbReference type="NCBIfam" id="TIGR02602">
    <property type="entry name" value="8TM_EpsH"/>
    <property type="match status" value="1"/>
</dbReference>
<evidence type="ECO:0000313" key="13">
    <source>
        <dbReference type="Proteomes" id="UP000319383"/>
    </source>
</evidence>
<dbReference type="InterPro" id="IPR013426">
    <property type="entry name" value="EpsH-like"/>
</dbReference>
<dbReference type="InterPro" id="IPR019127">
    <property type="entry name" value="Exosortase"/>
</dbReference>
<dbReference type="InterPro" id="IPR051012">
    <property type="entry name" value="CellSynth/LPSAsmb/PSIAsmb"/>
</dbReference>
<accession>A0A517ZJW9</accession>
<evidence type="ECO:0000313" key="12">
    <source>
        <dbReference type="EMBL" id="QDU42789.1"/>
    </source>
</evidence>
<organism evidence="12 13">
    <name type="scientific">Symmachiella dynata</name>
    <dbReference type="NCBI Taxonomy" id="2527995"/>
    <lineage>
        <taxon>Bacteria</taxon>
        <taxon>Pseudomonadati</taxon>
        <taxon>Planctomycetota</taxon>
        <taxon>Planctomycetia</taxon>
        <taxon>Planctomycetales</taxon>
        <taxon>Planctomycetaceae</taxon>
        <taxon>Symmachiella</taxon>
    </lineage>
</organism>
<proteinExistence type="predicted"/>
<evidence type="ECO:0000256" key="8">
    <source>
        <dbReference type="ARBA" id="ARBA00022989"/>
    </source>
</evidence>